<proteinExistence type="predicted"/>
<sequence length="128" mass="15269">MAEMNKIFTLRSPLYIKYPNGETRVIEEIFQHPKGLLYFELFWEKDPQYSIHLIEGEIKGDGPWRVGEASFHVLGCNHTHPQMCEMHSFWKVELMQNPQQFRRDEVMKIALEKGVILPEDYPINDRKY</sequence>
<evidence type="ECO:0000313" key="1">
    <source>
        <dbReference type="EMBL" id="WXT99623.1"/>
    </source>
</evidence>
<reference evidence="1" key="1">
    <citation type="submission" date="2023-10" db="EMBL/GenBank/DDBJ databases">
        <title>The first scallop-associated chemosynthetic bacterial symbiont.</title>
        <authorList>
            <person name="Lin Y.-T."/>
            <person name="Sun J."/>
            <person name="Ip J.C.-H."/>
            <person name="He X."/>
            <person name="Gao Z.-M."/>
            <person name="Perez M."/>
            <person name="Xu T."/>
            <person name="Qian P.-Y."/>
            <person name="Qiu J.-W."/>
        </authorList>
    </citation>
    <scope>NUCLEOTIDE SEQUENCE</scope>
    <source>
        <strain evidence="1">Gill1</strain>
    </source>
</reference>
<name>A0AAU6PF36_9GAMM</name>
<protein>
    <submittedName>
        <fullName evidence="1">Uncharacterized protein</fullName>
    </submittedName>
</protein>
<organism evidence="1">
    <name type="scientific">Catillopecten margaritatus gill symbiont</name>
    <dbReference type="NCBI Taxonomy" id="3083288"/>
    <lineage>
        <taxon>Bacteria</taxon>
        <taxon>Pseudomonadati</taxon>
        <taxon>Pseudomonadota</taxon>
        <taxon>Gammaproteobacteria</taxon>
        <taxon>sulfur-oxidizing symbionts</taxon>
    </lineage>
</organism>
<gene>
    <name evidence="1" type="ORF">Ctma_0327</name>
</gene>
<dbReference type="AlphaFoldDB" id="A0AAU6PF36"/>
<dbReference type="EMBL" id="CP138327">
    <property type="protein sequence ID" value="WXT99623.1"/>
    <property type="molecule type" value="Genomic_DNA"/>
</dbReference>
<accession>A0AAU6PF36</accession>